<evidence type="ECO:0000313" key="1">
    <source>
        <dbReference type="EMBL" id="KAI3683960.1"/>
    </source>
</evidence>
<name>A0ACB8YJ19_9ASTR</name>
<gene>
    <name evidence="1" type="ORF">L1987_84477</name>
</gene>
<dbReference type="EMBL" id="CM042045">
    <property type="protein sequence ID" value="KAI3683960.1"/>
    <property type="molecule type" value="Genomic_DNA"/>
</dbReference>
<sequence length="75" mass="8946">MFSKGILLQDDKWFSLGSNGEKNEMISATTFSYRDRSLYDEWCIVSESRFEKASSFEPFTMQVWWDMMKPKSNRL</sequence>
<protein>
    <submittedName>
        <fullName evidence="1">Uncharacterized protein</fullName>
    </submittedName>
</protein>
<proteinExistence type="predicted"/>
<dbReference type="Proteomes" id="UP001056120">
    <property type="component" value="Linkage Group LG28"/>
</dbReference>
<evidence type="ECO:0000313" key="2">
    <source>
        <dbReference type="Proteomes" id="UP001056120"/>
    </source>
</evidence>
<keyword evidence="2" id="KW-1185">Reference proteome</keyword>
<accession>A0ACB8YJ19</accession>
<reference evidence="1 2" key="2">
    <citation type="journal article" date="2022" name="Mol. Ecol. Resour.">
        <title>The genomes of chicory, endive, great burdock and yacon provide insights into Asteraceae paleo-polyploidization history and plant inulin production.</title>
        <authorList>
            <person name="Fan W."/>
            <person name="Wang S."/>
            <person name="Wang H."/>
            <person name="Wang A."/>
            <person name="Jiang F."/>
            <person name="Liu H."/>
            <person name="Zhao H."/>
            <person name="Xu D."/>
            <person name="Zhang Y."/>
        </authorList>
    </citation>
    <scope>NUCLEOTIDE SEQUENCE [LARGE SCALE GENOMIC DNA]</scope>
    <source>
        <strain evidence="2">cv. Yunnan</strain>
        <tissue evidence="1">Leaves</tissue>
    </source>
</reference>
<comment type="caution">
    <text evidence="1">The sequence shown here is derived from an EMBL/GenBank/DDBJ whole genome shotgun (WGS) entry which is preliminary data.</text>
</comment>
<organism evidence="1 2">
    <name type="scientific">Smallanthus sonchifolius</name>
    <dbReference type="NCBI Taxonomy" id="185202"/>
    <lineage>
        <taxon>Eukaryota</taxon>
        <taxon>Viridiplantae</taxon>
        <taxon>Streptophyta</taxon>
        <taxon>Embryophyta</taxon>
        <taxon>Tracheophyta</taxon>
        <taxon>Spermatophyta</taxon>
        <taxon>Magnoliopsida</taxon>
        <taxon>eudicotyledons</taxon>
        <taxon>Gunneridae</taxon>
        <taxon>Pentapetalae</taxon>
        <taxon>asterids</taxon>
        <taxon>campanulids</taxon>
        <taxon>Asterales</taxon>
        <taxon>Asteraceae</taxon>
        <taxon>Asteroideae</taxon>
        <taxon>Heliantheae alliance</taxon>
        <taxon>Millerieae</taxon>
        <taxon>Smallanthus</taxon>
    </lineage>
</organism>
<reference evidence="2" key="1">
    <citation type="journal article" date="2022" name="Mol. Ecol. Resour.">
        <title>The genomes of chicory, endive, great burdock and yacon provide insights into Asteraceae palaeo-polyploidization history and plant inulin production.</title>
        <authorList>
            <person name="Fan W."/>
            <person name="Wang S."/>
            <person name="Wang H."/>
            <person name="Wang A."/>
            <person name="Jiang F."/>
            <person name="Liu H."/>
            <person name="Zhao H."/>
            <person name="Xu D."/>
            <person name="Zhang Y."/>
        </authorList>
    </citation>
    <scope>NUCLEOTIDE SEQUENCE [LARGE SCALE GENOMIC DNA]</scope>
    <source>
        <strain evidence="2">cv. Yunnan</strain>
    </source>
</reference>